<protein>
    <submittedName>
        <fullName evidence="3">General odorant-binding protein 84a</fullName>
    </submittedName>
</protein>
<proteinExistence type="predicted"/>
<dbReference type="InterPro" id="IPR036728">
    <property type="entry name" value="PBP_GOBP_sf"/>
</dbReference>
<dbReference type="RefSeq" id="XP_005185930.3">
    <property type="nucleotide sequence ID" value="XM_005185873.4"/>
</dbReference>
<dbReference type="InterPro" id="IPR006170">
    <property type="entry name" value="PBP/GOBP"/>
</dbReference>
<dbReference type="STRING" id="7370.A0A1I8MEE0"/>
<gene>
    <name evidence="3" type="primary">LOC101901702</name>
</gene>
<dbReference type="GeneID" id="101901702"/>
<dbReference type="SUPFAM" id="SSF47565">
    <property type="entry name" value="Insect pheromone/odorant-binding proteins"/>
    <property type="match status" value="1"/>
</dbReference>
<evidence type="ECO:0000313" key="2">
    <source>
        <dbReference type="Proteomes" id="UP001652621"/>
    </source>
</evidence>
<dbReference type="OrthoDB" id="8184571at2759"/>
<keyword evidence="2" id="KW-1185">Reference proteome</keyword>
<dbReference type="SMART" id="SM00708">
    <property type="entry name" value="PhBP"/>
    <property type="match status" value="1"/>
</dbReference>
<evidence type="ECO:0000256" key="1">
    <source>
        <dbReference type="SAM" id="SignalP"/>
    </source>
</evidence>
<name>A0A9J7CVE6_MUSDO</name>
<evidence type="ECO:0000313" key="3">
    <source>
        <dbReference type="RefSeq" id="XP_005185930.3"/>
    </source>
</evidence>
<dbReference type="CDD" id="cd23992">
    <property type="entry name" value="PBP_GOBP"/>
    <property type="match status" value="1"/>
</dbReference>
<organism evidence="2 3">
    <name type="scientific">Musca domestica</name>
    <name type="common">House fly</name>
    <dbReference type="NCBI Taxonomy" id="7370"/>
    <lineage>
        <taxon>Eukaryota</taxon>
        <taxon>Metazoa</taxon>
        <taxon>Ecdysozoa</taxon>
        <taxon>Arthropoda</taxon>
        <taxon>Hexapoda</taxon>
        <taxon>Insecta</taxon>
        <taxon>Pterygota</taxon>
        <taxon>Neoptera</taxon>
        <taxon>Endopterygota</taxon>
        <taxon>Diptera</taxon>
        <taxon>Brachycera</taxon>
        <taxon>Muscomorpha</taxon>
        <taxon>Muscoidea</taxon>
        <taxon>Muscidae</taxon>
        <taxon>Musca</taxon>
    </lineage>
</organism>
<sequence>MSSLNHSQFKRHTSMKYCICIISLVLIASCRGTVEKAKDNGDIYVVSEEKFLREHQFIIEKEYITTEESIVSSTPSHLDANIIDFDRVIATCNSSFSIPMDHYRTFNTTAELPDVVDKTGMCFLRCLYEKSGLLENWKLNTTKIRLNIWPATGDSIEVCEMEGANEKNPCVRAYDIAKCLTIRALVDARNQPL</sequence>
<accession>A0A9J7CVE6</accession>
<dbReference type="Proteomes" id="UP001652621">
    <property type="component" value="Unplaced"/>
</dbReference>
<dbReference type="Gene3D" id="1.10.238.20">
    <property type="entry name" value="Pheromone/general odorant binding protein domain"/>
    <property type="match status" value="1"/>
</dbReference>
<dbReference type="Pfam" id="PF01395">
    <property type="entry name" value="PBP_GOBP"/>
    <property type="match status" value="1"/>
</dbReference>
<dbReference type="VEuPathDB" id="VectorBase:MDOMA2_005361"/>
<dbReference type="VEuPathDB" id="VectorBase:MDOA004040"/>
<reference evidence="3" key="1">
    <citation type="submission" date="2025-08" db="UniProtKB">
        <authorList>
            <consortium name="RefSeq"/>
        </authorList>
    </citation>
    <scope>IDENTIFICATION</scope>
    <source>
        <strain evidence="3">Aabys</strain>
        <tissue evidence="3">Whole body</tissue>
    </source>
</reference>
<feature type="signal peptide" evidence="1">
    <location>
        <begin position="1"/>
        <end position="32"/>
    </location>
</feature>
<feature type="chain" id="PRO_5047197139" evidence="1">
    <location>
        <begin position="33"/>
        <end position="193"/>
    </location>
</feature>
<keyword evidence="1" id="KW-0732">Signal</keyword>
<dbReference type="eggNOG" id="ENOG502SG48">
    <property type="taxonomic scope" value="Eukaryota"/>
</dbReference>